<feature type="transmembrane region" description="Helical" evidence="5">
    <location>
        <begin position="162"/>
        <end position="181"/>
    </location>
</feature>
<dbReference type="RefSeq" id="WP_008827328.1">
    <property type="nucleotide sequence ID" value="NZ_AFNU02000006.1"/>
</dbReference>
<comment type="subcellular location">
    <subcellularLocation>
        <location evidence="1">Membrane</location>
        <topology evidence="1">Multi-pass membrane protein</topology>
    </subcellularLocation>
</comment>
<sequence length="243" mass="27780">MYTEFIKNEFKKWLRDPLMKFMLFYPIVFGVIGRYVLPAIEDYNDYFIIDAYKDLIVVILALLIPLIYGALTGFSILDDRDDDSLVSIKVTPLSIHQFLSFRFGMVTVLSFLSTSFVMWFSDIGVNDMGIGNILLISLLASLSAMMTGMLINAFASNKIEGFAVMKGTGVILVFPIVSLFFKDSKEMIFSFAPGYWPAKAISSLIKGDDALYLNYTVYMFVGFVYIIFLNWIVYKLFLRRIKQ</sequence>
<keyword evidence="2 5" id="KW-0812">Transmembrane</keyword>
<keyword evidence="8" id="KW-1185">Reference proteome</keyword>
<dbReference type="EC" id="3.4.16.4" evidence="7"/>
<evidence type="ECO:0000256" key="5">
    <source>
        <dbReference type="SAM" id="Phobius"/>
    </source>
</evidence>
<dbReference type="AlphaFoldDB" id="U2EBA3"/>
<evidence type="ECO:0000256" key="3">
    <source>
        <dbReference type="ARBA" id="ARBA00022989"/>
    </source>
</evidence>
<dbReference type="OrthoDB" id="1551065at2"/>
<reference evidence="7 8" key="2">
    <citation type="journal article" date="2013" name="PLoS ONE">
        <title>INDIGO - INtegrated Data Warehouse of MIcrobial GenOmes with Examples from the Red Sea Extremophiles.</title>
        <authorList>
            <person name="Alam I."/>
            <person name="Antunes A."/>
            <person name="Kamau A.A."/>
            <person name="Ba Alawi W."/>
            <person name="Kalkatawi M."/>
            <person name="Stingl U."/>
            <person name="Bajic V.B."/>
        </authorList>
    </citation>
    <scope>NUCLEOTIDE SEQUENCE [LARGE SCALE GENOMIC DNA]</scope>
    <source>
        <strain evidence="7 8">SSD-17B</strain>
    </source>
</reference>
<dbReference type="GO" id="GO:0140359">
    <property type="term" value="F:ABC-type transporter activity"/>
    <property type="evidence" value="ECO:0007669"/>
    <property type="project" value="InterPro"/>
</dbReference>
<dbReference type="InterPro" id="IPR013525">
    <property type="entry name" value="ABC2_TM"/>
</dbReference>
<feature type="transmembrane region" description="Helical" evidence="5">
    <location>
        <begin position="55"/>
        <end position="77"/>
    </location>
</feature>
<evidence type="ECO:0000259" key="6">
    <source>
        <dbReference type="Pfam" id="PF12698"/>
    </source>
</evidence>
<keyword evidence="7" id="KW-0645">Protease</keyword>
<protein>
    <submittedName>
        <fullName evidence="7">D-alanyl-D-alanine-endopeptidase penicillin-binding protein 4</fullName>
        <ecNumber evidence="7">3.4.16.4</ecNumber>
    </submittedName>
</protein>
<keyword evidence="7" id="KW-0378">Hydrolase</keyword>
<feature type="transmembrane region" description="Helical" evidence="5">
    <location>
        <begin position="21"/>
        <end position="40"/>
    </location>
</feature>
<evidence type="ECO:0000313" key="8">
    <source>
        <dbReference type="Proteomes" id="UP000005707"/>
    </source>
</evidence>
<gene>
    <name evidence="7" type="ORF">HLPCO_001980</name>
</gene>
<dbReference type="InParanoid" id="U2EBA3"/>
<organism evidence="7 8">
    <name type="scientific">Haloplasma contractile SSD-17B</name>
    <dbReference type="NCBI Taxonomy" id="1033810"/>
    <lineage>
        <taxon>Bacteria</taxon>
        <taxon>Bacillati</taxon>
        <taxon>Mycoplasmatota</taxon>
        <taxon>Mollicutes</taxon>
        <taxon>Haloplasmatales</taxon>
        <taxon>Haloplasmataceae</taxon>
        <taxon>Haloplasma</taxon>
    </lineage>
</organism>
<dbReference type="GO" id="GO:0016020">
    <property type="term" value="C:membrane"/>
    <property type="evidence" value="ECO:0007669"/>
    <property type="project" value="UniProtKB-SubCell"/>
</dbReference>
<dbReference type="GO" id="GO:0009002">
    <property type="term" value="F:serine-type D-Ala-D-Ala carboxypeptidase activity"/>
    <property type="evidence" value="ECO:0007669"/>
    <property type="project" value="UniProtKB-EC"/>
</dbReference>
<keyword evidence="3 5" id="KW-1133">Transmembrane helix</keyword>
<evidence type="ECO:0000256" key="4">
    <source>
        <dbReference type="ARBA" id="ARBA00023136"/>
    </source>
</evidence>
<evidence type="ECO:0000256" key="2">
    <source>
        <dbReference type="ARBA" id="ARBA00022692"/>
    </source>
</evidence>
<dbReference type="Pfam" id="PF12698">
    <property type="entry name" value="ABC2_membrane_3"/>
    <property type="match status" value="1"/>
</dbReference>
<comment type="caution">
    <text evidence="7">The sequence shown here is derived from an EMBL/GenBank/DDBJ whole genome shotgun (WGS) entry which is preliminary data.</text>
</comment>
<accession>U2EBA3</accession>
<name>U2EBA3_9MOLU</name>
<keyword evidence="7" id="KW-0121">Carboxypeptidase</keyword>
<reference evidence="7 8" key="1">
    <citation type="journal article" date="2011" name="J. Bacteriol.">
        <title>Genome sequence of Haloplasma contractile, an unusual contractile bacterium from a deep-sea anoxic brine lake.</title>
        <authorList>
            <person name="Antunes A."/>
            <person name="Alam I."/>
            <person name="El Dorry H."/>
            <person name="Siam R."/>
            <person name="Robertson A."/>
            <person name="Bajic V.B."/>
            <person name="Stingl U."/>
        </authorList>
    </citation>
    <scope>NUCLEOTIDE SEQUENCE [LARGE SCALE GENOMIC DNA]</scope>
    <source>
        <strain evidence="7 8">SSD-17B</strain>
    </source>
</reference>
<keyword evidence="4 5" id="KW-0472">Membrane</keyword>
<feature type="transmembrane region" description="Helical" evidence="5">
    <location>
        <begin position="212"/>
        <end position="234"/>
    </location>
</feature>
<dbReference type="STRING" id="1033810.HLPCO_001980"/>
<evidence type="ECO:0000313" key="7">
    <source>
        <dbReference type="EMBL" id="ERJ12066.1"/>
    </source>
</evidence>
<dbReference type="eggNOG" id="COG0474">
    <property type="taxonomic scope" value="Bacteria"/>
</dbReference>
<proteinExistence type="predicted"/>
<evidence type="ECO:0000256" key="1">
    <source>
        <dbReference type="ARBA" id="ARBA00004141"/>
    </source>
</evidence>
<feature type="domain" description="ABC-2 type transporter transmembrane" evidence="6">
    <location>
        <begin position="50"/>
        <end position="228"/>
    </location>
</feature>
<dbReference type="EMBL" id="AFNU02000006">
    <property type="protein sequence ID" value="ERJ12066.1"/>
    <property type="molecule type" value="Genomic_DNA"/>
</dbReference>
<feature type="transmembrane region" description="Helical" evidence="5">
    <location>
        <begin position="133"/>
        <end position="155"/>
    </location>
</feature>
<dbReference type="Proteomes" id="UP000005707">
    <property type="component" value="Unassembled WGS sequence"/>
</dbReference>
<feature type="transmembrane region" description="Helical" evidence="5">
    <location>
        <begin position="98"/>
        <end position="121"/>
    </location>
</feature>